<name>A0A427Y8X8_9TREE</name>
<keyword evidence="1" id="KW-0812">Transmembrane</keyword>
<dbReference type="STRING" id="105984.A0A427Y8X8"/>
<dbReference type="GO" id="GO:0016491">
    <property type="term" value="F:oxidoreductase activity"/>
    <property type="evidence" value="ECO:0007669"/>
    <property type="project" value="InterPro"/>
</dbReference>
<dbReference type="RefSeq" id="XP_028479751.1">
    <property type="nucleotide sequence ID" value="XM_028615894.1"/>
</dbReference>
<evidence type="ECO:0000259" key="2">
    <source>
        <dbReference type="Pfam" id="PF00487"/>
    </source>
</evidence>
<dbReference type="InterPro" id="IPR012171">
    <property type="entry name" value="Fatty_acid_desaturase"/>
</dbReference>
<accession>A0A427Y8X8</accession>
<dbReference type="EMBL" id="RSCE01000001">
    <property type="protein sequence ID" value="RSH87543.1"/>
    <property type="molecule type" value="Genomic_DNA"/>
</dbReference>
<dbReference type="AlphaFoldDB" id="A0A427Y8X8"/>
<feature type="transmembrane region" description="Helical" evidence="1">
    <location>
        <begin position="264"/>
        <end position="286"/>
    </location>
</feature>
<organism evidence="3 4">
    <name type="scientific">Apiotrichum porosum</name>
    <dbReference type="NCBI Taxonomy" id="105984"/>
    <lineage>
        <taxon>Eukaryota</taxon>
        <taxon>Fungi</taxon>
        <taxon>Dikarya</taxon>
        <taxon>Basidiomycota</taxon>
        <taxon>Agaricomycotina</taxon>
        <taxon>Tremellomycetes</taxon>
        <taxon>Trichosporonales</taxon>
        <taxon>Trichosporonaceae</taxon>
        <taxon>Apiotrichum</taxon>
    </lineage>
</organism>
<dbReference type="GeneID" id="39584595"/>
<proteinExistence type="predicted"/>
<reference evidence="3 4" key="1">
    <citation type="submission" date="2018-11" db="EMBL/GenBank/DDBJ databases">
        <title>Genome sequence of Apiotrichum porosum DSM 27194.</title>
        <authorList>
            <person name="Aliyu H."/>
            <person name="Gorte O."/>
            <person name="Ochsenreither K."/>
        </authorList>
    </citation>
    <scope>NUCLEOTIDE SEQUENCE [LARGE SCALE GENOMIC DNA]</scope>
    <source>
        <strain evidence="3 4">DSM 27194</strain>
    </source>
</reference>
<comment type="caution">
    <text evidence="3">The sequence shown here is derived from an EMBL/GenBank/DDBJ whole genome shotgun (WGS) entry which is preliminary data.</text>
</comment>
<keyword evidence="1" id="KW-0472">Membrane</keyword>
<feature type="transmembrane region" description="Helical" evidence="1">
    <location>
        <begin position="95"/>
        <end position="123"/>
    </location>
</feature>
<evidence type="ECO:0000313" key="3">
    <source>
        <dbReference type="EMBL" id="RSH87543.1"/>
    </source>
</evidence>
<dbReference type="PANTHER" id="PTHR32100">
    <property type="entry name" value="OMEGA-6 FATTY ACID DESATURASE, CHLOROPLASTIC"/>
    <property type="match status" value="1"/>
</dbReference>
<evidence type="ECO:0000313" key="4">
    <source>
        <dbReference type="Proteomes" id="UP000279236"/>
    </source>
</evidence>
<feature type="transmembrane region" description="Helical" evidence="1">
    <location>
        <begin position="64"/>
        <end position="83"/>
    </location>
</feature>
<evidence type="ECO:0000256" key="1">
    <source>
        <dbReference type="SAM" id="Phobius"/>
    </source>
</evidence>
<keyword evidence="1" id="KW-1133">Transmembrane helix</keyword>
<feature type="domain" description="Fatty acid desaturase" evidence="2">
    <location>
        <begin position="105"/>
        <end position="402"/>
    </location>
</feature>
<dbReference type="GO" id="GO:0006629">
    <property type="term" value="P:lipid metabolic process"/>
    <property type="evidence" value="ECO:0007669"/>
    <property type="project" value="InterPro"/>
</dbReference>
<dbReference type="InterPro" id="IPR005804">
    <property type="entry name" value="FA_desaturase_dom"/>
</dbReference>
<sequence length="459" mass="52153">MSSTLRQRQVSPQAEADKASAIIAAEEIELTEGQKFLVPNFTIKQLLDAIPAHCYKRSAFKSSLYVVQDVILLGALIYGAYHIESFLGRFALSPIAFAAAQFTLWSAYIFSAGLVGTGIWVIAHEAGHQAYSPSKTINNSVGWVLHSFLLVPYHSWRISHGRHHAATGHLTRDEVFVPKTRSQLGIQPMKHESEDKGINVPAWRRAELYEALGESPIASLWGLFLHQIFGWPMYLIRNASGQKHYPRFTNHFQPSSIIFKTSQYWDIIISDLGIAIMFSLLGFWTYNRGFKEVALVYGLPYLWDSFLLHKRQVLTFVVNHWLVAITFLQHTDPELPHYSEKEWTFARGALATVDREGGWIEKYILHRIVSTHVAHHTSSRIPHYHGVEATNALKAFLGPHYKHSDKNVFVEFYRIFRECRFIEDGHDIAFYKNMEGVAQKVGVIEGDVVSDSGVDGKDQ</sequence>
<dbReference type="Pfam" id="PF00487">
    <property type="entry name" value="FA_desaturase"/>
    <property type="match status" value="1"/>
</dbReference>
<dbReference type="Proteomes" id="UP000279236">
    <property type="component" value="Unassembled WGS sequence"/>
</dbReference>
<keyword evidence="4" id="KW-1185">Reference proteome</keyword>
<protein>
    <recommendedName>
        <fullName evidence="2">Fatty acid desaturase domain-containing protein</fullName>
    </recommendedName>
</protein>
<dbReference type="CDD" id="cd03507">
    <property type="entry name" value="Delta12-FADS-like"/>
    <property type="match status" value="1"/>
</dbReference>
<gene>
    <name evidence="3" type="ORF">EHS24_000052</name>
</gene>
<dbReference type="OrthoDB" id="1461976at2759"/>